<dbReference type="EMBL" id="KB467887">
    <property type="protein sequence ID" value="PCH36627.1"/>
    <property type="molecule type" value="Genomic_DNA"/>
</dbReference>
<evidence type="ECO:0000256" key="1">
    <source>
        <dbReference type="SAM" id="MobiDB-lite"/>
    </source>
</evidence>
<feature type="region of interest" description="Disordered" evidence="1">
    <location>
        <begin position="297"/>
        <end position="436"/>
    </location>
</feature>
<proteinExistence type="predicted"/>
<accession>A0A2H3JKU5</accession>
<name>A0A2H3JKU5_WOLCO</name>
<feature type="region of interest" description="Disordered" evidence="1">
    <location>
        <begin position="212"/>
        <end position="231"/>
    </location>
</feature>
<feature type="compositionally biased region" description="Polar residues" evidence="1">
    <location>
        <begin position="411"/>
        <end position="422"/>
    </location>
</feature>
<reference evidence="2 3" key="1">
    <citation type="journal article" date="2012" name="Science">
        <title>The Paleozoic origin of enzymatic lignin decomposition reconstructed from 31 fungal genomes.</title>
        <authorList>
            <person name="Floudas D."/>
            <person name="Binder M."/>
            <person name="Riley R."/>
            <person name="Barry K."/>
            <person name="Blanchette R.A."/>
            <person name="Henrissat B."/>
            <person name="Martinez A.T."/>
            <person name="Otillar R."/>
            <person name="Spatafora J.W."/>
            <person name="Yadav J.S."/>
            <person name="Aerts A."/>
            <person name="Benoit I."/>
            <person name="Boyd A."/>
            <person name="Carlson A."/>
            <person name="Copeland A."/>
            <person name="Coutinho P.M."/>
            <person name="de Vries R.P."/>
            <person name="Ferreira P."/>
            <person name="Findley K."/>
            <person name="Foster B."/>
            <person name="Gaskell J."/>
            <person name="Glotzer D."/>
            <person name="Gorecki P."/>
            <person name="Heitman J."/>
            <person name="Hesse C."/>
            <person name="Hori C."/>
            <person name="Igarashi K."/>
            <person name="Jurgens J.A."/>
            <person name="Kallen N."/>
            <person name="Kersten P."/>
            <person name="Kohler A."/>
            <person name="Kuees U."/>
            <person name="Kumar T.K.A."/>
            <person name="Kuo A."/>
            <person name="LaButti K."/>
            <person name="Larrondo L.F."/>
            <person name="Lindquist E."/>
            <person name="Ling A."/>
            <person name="Lombard V."/>
            <person name="Lucas S."/>
            <person name="Lundell T."/>
            <person name="Martin R."/>
            <person name="McLaughlin D.J."/>
            <person name="Morgenstern I."/>
            <person name="Morin E."/>
            <person name="Murat C."/>
            <person name="Nagy L.G."/>
            <person name="Nolan M."/>
            <person name="Ohm R.A."/>
            <person name="Patyshakuliyeva A."/>
            <person name="Rokas A."/>
            <person name="Ruiz-Duenas F.J."/>
            <person name="Sabat G."/>
            <person name="Salamov A."/>
            <person name="Samejima M."/>
            <person name="Schmutz J."/>
            <person name="Slot J.C."/>
            <person name="St John F."/>
            <person name="Stenlid J."/>
            <person name="Sun H."/>
            <person name="Sun S."/>
            <person name="Syed K."/>
            <person name="Tsang A."/>
            <person name="Wiebenga A."/>
            <person name="Young D."/>
            <person name="Pisabarro A."/>
            <person name="Eastwood D.C."/>
            <person name="Martin F."/>
            <person name="Cullen D."/>
            <person name="Grigoriev I.V."/>
            <person name="Hibbett D.S."/>
        </authorList>
    </citation>
    <scope>NUCLEOTIDE SEQUENCE [LARGE SCALE GENOMIC DNA]</scope>
    <source>
        <strain evidence="2 3">MD-104</strain>
    </source>
</reference>
<feature type="compositionally biased region" description="Low complexity" evidence="1">
    <location>
        <begin position="219"/>
        <end position="228"/>
    </location>
</feature>
<gene>
    <name evidence="2" type="ORF">WOLCODRAFT_146332</name>
</gene>
<dbReference type="Proteomes" id="UP000218811">
    <property type="component" value="Unassembled WGS sequence"/>
</dbReference>
<evidence type="ECO:0000313" key="3">
    <source>
        <dbReference type="Proteomes" id="UP000218811"/>
    </source>
</evidence>
<feature type="compositionally biased region" description="Basic and acidic residues" evidence="1">
    <location>
        <begin position="371"/>
        <end position="383"/>
    </location>
</feature>
<sequence>MCGQKVGMRPQGVNTLRLVRPQSAPLLLNRTLTAPVHTSAQDHLHTRQAQGTRAIVCGARDSGYMKRITASSFADGECGDTGAGPTQFAALGGAHLEDAQRHGARESLGRLAGVRADASSSGELHPIYGLVCVGYLGPVSVTCPECRTRTAVKARSHAHAACPALSITGTPTWHVVSPSSRHAPCSLPSGRTDSAGGVVVSRCSAAGACVPAGPGGPSSGPETSTPSGQNARCESAVFGQDDVDGGVKFGELQDGQAYGNDCGQPGFASPPAPAAASPHIAIGYGHMSPPGPLTYVPKLSSLPPTTSAAQTGGPRASRDREDAIEGPREKQAQPAPAIVCAQDSKGVDIATRTRTQAGRKRRRMQPPTKSKSKEIPRAAERNHLAKLQRASDQAGRQTEMPELQMPAEPSGTLSAVRSTSSALGPEEAGHKNGPRRTCQHGILAQASTSTSGVERLIEGNALRMRRRGASNTRADVMPTRHASVARAAIIARDLRFGFDRKEQGAG</sequence>
<feature type="compositionally biased region" description="Basic and acidic residues" evidence="1">
    <location>
        <begin position="316"/>
        <end position="331"/>
    </location>
</feature>
<evidence type="ECO:0000313" key="2">
    <source>
        <dbReference type="EMBL" id="PCH36627.1"/>
    </source>
</evidence>
<organism evidence="2 3">
    <name type="scientific">Wolfiporia cocos (strain MD-104)</name>
    <name type="common">Brown rot fungus</name>
    <dbReference type="NCBI Taxonomy" id="742152"/>
    <lineage>
        <taxon>Eukaryota</taxon>
        <taxon>Fungi</taxon>
        <taxon>Dikarya</taxon>
        <taxon>Basidiomycota</taxon>
        <taxon>Agaricomycotina</taxon>
        <taxon>Agaricomycetes</taxon>
        <taxon>Polyporales</taxon>
        <taxon>Phaeolaceae</taxon>
        <taxon>Wolfiporia</taxon>
    </lineage>
</organism>
<protein>
    <submittedName>
        <fullName evidence="2">Uncharacterized protein</fullName>
    </submittedName>
</protein>
<keyword evidence="3" id="KW-1185">Reference proteome</keyword>
<dbReference type="AlphaFoldDB" id="A0A2H3JKU5"/>